<feature type="non-terminal residue" evidence="1">
    <location>
        <position position="146"/>
    </location>
</feature>
<keyword evidence="2" id="KW-1185">Reference proteome</keyword>
<proteinExistence type="predicted"/>
<accession>A0AAN8X5F0</accession>
<gene>
    <name evidence="1" type="ORF">SK128_015887</name>
</gene>
<name>A0AAN8X5F0_HALRR</name>
<evidence type="ECO:0000313" key="2">
    <source>
        <dbReference type="Proteomes" id="UP001381693"/>
    </source>
</evidence>
<comment type="caution">
    <text evidence="1">The sequence shown here is derived from an EMBL/GenBank/DDBJ whole genome shotgun (WGS) entry which is preliminary data.</text>
</comment>
<sequence length="146" mass="15533">MPVESRERVIIPTVPTLTSSHPPTSAYQITIDGQPAFILPHIEHSHSSVKDEESAIIGDAGTVMMEENITANPELSTLTSHASNGNHLSVPVVPNTVHIVEQDALSTASSELILSSGQYEASRPSGTSANEAANYVTQEHNNPTLL</sequence>
<dbReference type="Proteomes" id="UP001381693">
    <property type="component" value="Unassembled WGS sequence"/>
</dbReference>
<dbReference type="AlphaFoldDB" id="A0AAN8X5F0"/>
<dbReference type="EMBL" id="JAXCGZ010009515">
    <property type="protein sequence ID" value="KAK7076907.1"/>
    <property type="molecule type" value="Genomic_DNA"/>
</dbReference>
<protein>
    <submittedName>
        <fullName evidence="1">Uncharacterized protein</fullName>
    </submittedName>
</protein>
<reference evidence="1 2" key="1">
    <citation type="submission" date="2023-11" db="EMBL/GenBank/DDBJ databases">
        <title>Halocaridina rubra genome assembly.</title>
        <authorList>
            <person name="Smith C."/>
        </authorList>
    </citation>
    <scope>NUCLEOTIDE SEQUENCE [LARGE SCALE GENOMIC DNA]</scope>
    <source>
        <strain evidence="1">EP-1</strain>
        <tissue evidence="1">Whole</tissue>
    </source>
</reference>
<organism evidence="1 2">
    <name type="scientific">Halocaridina rubra</name>
    <name type="common">Hawaiian red shrimp</name>
    <dbReference type="NCBI Taxonomy" id="373956"/>
    <lineage>
        <taxon>Eukaryota</taxon>
        <taxon>Metazoa</taxon>
        <taxon>Ecdysozoa</taxon>
        <taxon>Arthropoda</taxon>
        <taxon>Crustacea</taxon>
        <taxon>Multicrustacea</taxon>
        <taxon>Malacostraca</taxon>
        <taxon>Eumalacostraca</taxon>
        <taxon>Eucarida</taxon>
        <taxon>Decapoda</taxon>
        <taxon>Pleocyemata</taxon>
        <taxon>Caridea</taxon>
        <taxon>Atyoidea</taxon>
        <taxon>Atyidae</taxon>
        <taxon>Halocaridina</taxon>
    </lineage>
</organism>
<evidence type="ECO:0000313" key="1">
    <source>
        <dbReference type="EMBL" id="KAK7076907.1"/>
    </source>
</evidence>